<accession>A0AAU7YJF0</accession>
<dbReference type="EMBL" id="CP158586">
    <property type="protein sequence ID" value="XCA33757.1"/>
    <property type="molecule type" value="Genomic_DNA"/>
</dbReference>
<dbReference type="AlphaFoldDB" id="A0AAU7YJF0"/>
<name>A0AAU7YJF0_9RICK</name>
<protein>
    <recommendedName>
        <fullName evidence="3">Collagen-like protein</fullName>
    </recommendedName>
</protein>
<feature type="region of interest" description="Disordered" evidence="1">
    <location>
        <begin position="1"/>
        <end position="25"/>
    </location>
</feature>
<evidence type="ECO:0008006" key="3">
    <source>
        <dbReference type="Google" id="ProtNLM"/>
    </source>
</evidence>
<reference evidence="2" key="1">
    <citation type="submission" date="2024-06" db="EMBL/GenBank/DDBJ databases">
        <title>Genome assembly of the Polyergus mexicanus.</title>
        <authorList>
            <person name="Cash E."/>
            <person name="Tustsui N.D."/>
            <person name="Ward P."/>
            <person name="Nguyen O."/>
            <person name="Sahasrabudhe R."/>
            <person name="Fairbairn C.W."/>
            <person name="Seligmann W.E."/>
            <person name="Sacco S."/>
            <person name="Beraut E."/>
            <person name="Miller C."/>
            <person name="Toffelmier E."/>
            <person name="Shaffer H.B."/>
        </authorList>
    </citation>
    <scope>NUCLEOTIDE SEQUENCE</scope>
    <source>
        <strain evidence="2">NDT 795.1</strain>
    </source>
</reference>
<evidence type="ECO:0000256" key="1">
    <source>
        <dbReference type="SAM" id="MobiDB-lite"/>
    </source>
</evidence>
<sequence>MHAIGEKGDPGDPGEKGDKGNELTDDDLKQKIKAFLVDPNVVTMDVKAAFK</sequence>
<organism evidence="2">
    <name type="scientific">Wolbachia endosymbiont of Polyergus mexicanus</name>
    <dbReference type="NCBI Taxonomy" id="3171167"/>
    <lineage>
        <taxon>Bacteria</taxon>
        <taxon>Pseudomonadati</taxon>
        <taxon>Pseudomonadota</taxon>
        <taxon>Alphaproteobacteria</taxon>
        <taxon>Rickettsiales</taxon>
        <taxon>Anaplasmataceae</taxon>
        <taxon>Wolbachieae</taxon>
        <taxon>Wolbachia</taxon>
    </lineage>
</organism>
<proteinExistence type="predicted"/>
<evidence type="ECO:0000313" key="2">
    <source>
        <dbReference type="EMBL" id="XCA33757.1"/>
    </source>
</evidence>
<gene>
    <name evidence="2" type="ORF">ABS808_02955</name>
</gene>